<evidence type="ECO:0008006" key="3">
    <source>
        <dbReference type="Google" id="ProtNLM"/>
    </source>
</evidence>
<name>A0A482TW17_9FLAO</name>
<comment type="caution">
    <text evidence="1">The sequence shown here is derived from an EMBL/GenBank/DDBJ whole genome shotgun (WGS) entry which is preliminary data.</text>
</comment>
<proteinExistence type="predicted"/>
<organism evidence="1 2">
    <name type="scientific">Flavobacterium petrolei</name>
    <dbReference type="NCBI Taxonomy" id="2259594"/>
    <lineage>
        <taxon>Bacteria</taxon>
        <taxon>Pseudomonadati</taxon>
        <taxon>Bacteroidota</taxon>
        <taxon>Flavobacteriia</taxon>
        <taxon>Flavobacteriales</taxon>
        <taxon>Flavobacteriaceae</taxon>
        <taxon>Flavobacterium</taxon>
    </lineage>
</organism>
<dbReference type="Proteomes" id="UP000253235">
    <property type="component" value="Unassembled WGS sequence"/>
</dbReference>
<gene>
    <name evidence="1" type="ORF">DR871_007570</name>
</gene>
<accession>A0A482TW17</accession>
<reference evidence="1 2" key="1">
    <citation type="submission" date="2019-01" db="EMBL/GenBank/DDBJ databases">
        <title>Flavobacterium sp. nov. isolated from arctic soil.</title>
        <authorList>
            <person name="Kim D.-U."/>
        </authorList>
    </citation>
    <scope>NUCLEOTIDE SEQUENCE [LARGE SCALE GENOMIC DNA]</scope>
    <source>
        <strain evidence="1 2">Kopri-42</strain>
    </source>
</reference>
<dbReference type="AlphaFoldDB" id="A0A482TW17"/>
<keyword evidence="2" id="KW-1185">Reference proteome</keyword>
<evidence type="ECO:0000313" key="1">
    <source>
        <dbReference type="EMBL" id="RYJ52092.1"/>
    </source>
</evidence>
<dbReference type="EMBL" id="QNVY02000002">
    <property type="protein sequence ID" value="RYJ52092.1"/>
    <property type="molecule type" value="Genomic_DNA"/>
</dbReference>
<dbReference type="OrthoDB" id="6402279at2"/>
<sequence>MNKNISRSIINSKGEILFFGLQDFIKNIIENKYCFICGANPNLKKFNDEHIIPDWILKKYKLHSQKITLPNGTKINYGHYKVSCCQECNTELGKTYELPISKLLNKSYNDICDELKKNPSLFKLLFRWAALIYLKTHLKDNSFLLERDKSKKSGFIADNYYWQDMHHIHCIARSHYTKAKIDENVYGTVLILPALKIGNRENFDYVDSETAKSVLLQLNEFSIIVVLNDSSFSYIMFKEFIDKIEGPLSSFQLREILAHLN</sequence>
<dbReference type="RefSeq" id="WP_113665838.1">
    <property type="nucleotide sequence ID" value="NZ_QNVY02000002.1"/>
</dbReference>
<evidence type="ECO:0000313" key="2">
    <source>
        <dbReference type="Proteomes" id="UP000253235"/>
    </source>
</evidence>
<protein>
    <recommendedName>
        <fullName evidence="3">HNH endonuclease</fullName>
    </recommendedName>
</protein>